<dbReference type="InterPro" id="IPR005543">
    <property type="entry name" value="PASTA_dom"/>
</dbReference>
<evidence type="ECO:0000256" key="2">
    <source>
        <dbReference type="SAM" id="Phobius"/>
    </source>
</evidence>
<dbReference type="Pfam" id="PF03793">
    <property type="entry name" value="PASTA"/>
    <property type="match status" value="2"/>
</dbReference>
<keyword evidence="2" id="KW-1133">Transmembrane helix</keyword>
<evidence type="ECO:0000313" key="4">
    <source>
        <dbReference type="EMBL" id="MFC0315387.1"/>
    </source>
</evidence>
<feature type="transmembrane region" description="Helical" evidence="2">
    <location>
        <begin position="35"/>
        <end position="57"/>
    </location>
</feature>
<evidence type="ECO:0000313" key="5">
    <source>
        <dbReference type="Proteomes" id="UP001589783"/>
    </source>
</evidence>
<dbReference type="Gene3D" id="2.60.120.1060">
    <property type="entry name" value="NPCBM/NEW2 domain"/>
    <property type="match status" value="1"/>
</dbReference>
<keyword evidence="2" id="KW-0812">Transmembrane</keyword>
<feature type="domain" description="PASTA" evidence="3">
    <location>
        <begin position="139"/>
        <end position="215"/>
    </location>
</feature>
<protein>
    <submittedName>
        <fullName evidence="4">PASTA domain-containing protein</fullName>
    </submittedName>
</protein>
<accession>A0ABV6H936</accession>
<reference evidence="4 5" key="1">
    <citation type="submission" date="2024-09" db="EMBL/GenBank/DDBJ databases">
        <authorList>
            <person name="Sun Q."/>
            <person name="Mori K."/>
        </authorList>
    </citation>
    <scope>NUCLEOTIDE SEQUENCE [LARGE SCALE GENOMIC DNA]</scope>
    <source>
        <strain evidence="4 5">CCM 7957</strain>
    </source>
</reference>
<name>A0ABV6H936_9ACTN</name>
<organism evidence="4 5">
    <name type="scientific">Gordonia phosphorivorans</name>
    <dbReference type="NCBI Taxonomy" id="1056982"/>
    <lineage>
        <taxon>Bacteria</taxon>
        <taxon>Bacillati</taxon>
        <taxon>Actinomycetota</taxon>
        <taxon>Actinomycetes</taxon>
        <taxon>Mycobacteriales</taxon>
        <taxon>Gordoniaceae</taxon>
        <taxon>Gordonia</taxon>
    </lineage>
</organism>
<dbReference type="Pfam" id="PF08305">
    <property type="entry name" value="NPCBM"/>
    <property type="match status" value="1"/>
</dbReference>
<gene>
    <name evidence="4" type="ORF">ACFFJD_11065</name>
</gene>
<dbReference type="InterPro" id="IPR038637">
    <property type="entry name" value="NPCBM_sf"/>
</dbReference>
<dbReference type="SUPFAM" id="SSF49785">
    <property type="entry name" value="Galactose-binding domain-like"/>
    <property type="match status" value="1"/>
</dbReference>
<keyword evidence="2" id="KW-0472">Membrane</keyword>
<evidence type="ECO:0000259" key="3">
    <source>
        <dbReference type="PROSITE" id="PS51178"/>
    </source>
</evidence>
<feature type="compositionally biased region" description="Pro residues" evidence="1">
    <location>
        <begin position="1"/>
        <end position="11"/>
    </location>
</feature>
<dbReference type="PROSITE" id="PS51178">
    <property type="entry name" value="PASTA"/>
    <property type="match status" value="1"/>
</dbReference>
<dbReference type="Proteomes" id="UP001589783">
    <property type="component" value="Unassembled WGS sequence"/>
</dbReference>
<dbReference type="CDD" id="cd06577">
    <property type="entry name" value="PASTA_pknB"/>
    <property type="match status" value="2"/>
</dbReference>
<dbReference type="Gene3D" id="3.30.10.20">
    <property type="match status" value="2"/>
</dbReference>
<dbReference type="RefSeq" id="WP_382364034.1">
    <property type="nucleotide sequence ID" value="NZ_JBHLWV010000020.1"/>
</dbReference>
<dbReference type="InterPro" id="IPR008979">
    <property type="entry name" value="Galactose-bd-like_sf"/>
</dbReference>
<proteinExistence type="predicted"/>
<dbReference type="SMART" id="SM00740">
    <property type="entry name" value="PASTA"/>
    <property type="match status" value="2"/>
</dbReference>
<comment type="caution">
    <text evidence="4">The sequence shown here is derived from an EMBL/GenBank/DDBJ whole genome shotgun (WGS) entry which is preliminary data.</text>
</comment>
<dbReference type="InterPro" id="IPR013222">
    <property type="entry name" value="Glyco_hyd_98_carb-bd"/>
</dbReference>
<dbReference type="EMBL" id="JBHLWV010000020">
    <property type="protein sequence ID" value="MFC0315387.1"/>
    <property type="molecule type" value="Genomic_DNA"/>
</dbReference>
<sequence>MPRPPLPPGPTVSPEAPEEKPSGARAFLRSRRGALLRWTALVLGLLLIGWSAGYLLMPRTATADQISIPKEAFDRTATRGDMPSLVGLNRDTATAALGDAGISGIPVEYADRPAAGPPGTVIGQTPAAGIAVDERIVLTVSVPAPMPDIVGQPNREARSALEDLGAIVTITTAVDPAATAGAVLRTEPAAGTTMPLSVTMVVADPGDALSLSTVSSVDSSSCSTSRSSSVAGRTLANNLTCTPGSSKKAEVEYAINRNATVFEATVGTDDTEGTGRATVTVFGDGRPLKTLTVNLGKSEDIRVDVRNVMRLGIVVTADGGDQSPTVVLGDARLRGSADGLDQIAGRR</sequence>
<feature type="region of interest" description="Disordered" evidence="1">
    <location>
        <begin position="1"/>
        <end position="23"/>
    </location>
</feature>
<evidence type="ECO:0000256" key="1">
    <source>
        <dbReference type="SAM" id="MobiDB-lite"/>
    </source>
</evidence>
<keyword evidence="5" id="KW-1185">Reference proteome</keyword>